<gene>
    <name evidence="4" type="ORF">A2591_03985</name>
</gene>
<feature type="region of interest" description="Disordered" evidence="2">
    <location>
        <begin position="1763"/>
        <end position="1789"/>
    </location>
</feature>
<feature type="domain" description="Fibronectin type-III" evidence="3">
    <location>
        <begin position="1565"/>
        <end position="1661"/>
    </location>
</feature>
<dbReference type="Pfam" id="PF14592">
    <property type="entry name" value="Chondroitinas_B"/>
    <property type="match status" value="1"/>
</dbReference>
<dbReference type="InterPro" id="IPR002477">
    <property type="entry name" value="Peptidoglycan-bd-like"/>
</dbReference>
<dbReference type="CDD" id="cd00063">
    <property type="entry name" value="FN3"/>
    <property type="match status" value="3"/>
</dbReference>
<sequence>MTVAVGTGGGATMKYSYDFENGLTGLDLRCESLSNQQGRYTIQSQIVRAGSKALKIVNTNGTQPGIDQCSAADSFKHRAEIYPPDRAQDVTEGLEHWHGFSHYYTAPLPPSSNTGYIIWQTKHGAGGPELEMTFKGDSTVSLGVQSGSIDNDVEVFRIPVQLNTWNDWVIRQVRSWHGDGILEVWLNGRKLALVNLNGNTARPDSSGNDMMPSTGSYYGPEDRGDPDYTIYIDNFKYAQGQSAYALVDPAQGGGTSDTTAPTTPTSFTATAISTTQINLAWTASTDAVGVAGYRLERCTGATCTTFTQVATPTGATYSNTGLTANTTYRFRTRATDAAGNLSAYSTIVNVTTQSATTPTPTATLSANPTSITTRNSTTLTWSSTNATSCSASNGWTGAKATSGTQTLSPTTNTTYTISCTGAGGSIVKSVTVAVGTGGGATMKYSYDFENGLTGLDLRCESLSNQQGRYTIQSQIVRAGSKALKIVNTNGTQPGIDQCSAADSFKHRAEIYPPDRAQDVTEGLEHWHGFSHYYTAPLPPSSNTGYIIWQTKHGAGGPELEMTFKGDSTVSLGVQSGSIDNDVEVFRIPVQLNTWNDWVIRQVRSWHGDGILEVWLNGRKLALVNLNGNTARPDSSGNDMMPSTGSYYGPEDRGDPDYTIYIDNFKYAQGQSAYALVDPAQGGGTSDTTAPTTPTSFTATAISTTQINLAWTASTDAVGVAGYRLERCTGATCTTFTQVATPTGATYSNTGLTANTTYRFRTRATDAAGNLSAYSSIVNAVTQNVVVITPSTKFSLNDRVKATANLNVRTAPTNNTAGTLLGTQPLNAEGTVIGGPLSSVNSAGETIWWWNVNYDTAPDGWSYELYLEKPSIGTVYTVSSVMQFNSRAGALLPGDELVVKNGIYTDWDLNVSSSGSVDVPIIIRAETPGGVTFGGASRIIVNGRYVNLSGLAFKGVLIAPIIDFRGGNGRITTSSFISSGAATSHSSHVVRVQSSDNRVDNNYFEDCLSKCAGIWDPSSGTLRNRFDHNTFKNLRRFGQEEVEAIQIGQQGSQTGNSTVVTNTVIENNLFDNASGTAEIVSIKSSGVIVRYNTFLNSIGQLTLRSGQGNRVEGNNIIGSRNGISVSGPDHVIINNLIVNSEQSGIRLNGLSTSGGNGHVAADNTLVANNTIVGFSENGIVINPSDSTPPTGISVLNNLITGSSGTLLSVSIENSVDHTIRKNLLWISGSAKVGYSGTEAILKDPLIKGTGAALTISSNSPAVDGALAVSQVSLDRHTTKRPSGAAPDIGSDEYVSGTTTPAPTATLTASPLSVTTGNSTTLTWSSTNATSCTASGAWSGTKATSGTQTLSPTANTTYTLTCTGAGGTTTQSATVTVTAATDTTAPTTPTNPFAGAISTSQINLSWSVSTDNVSVTGYRLERCTGATCTTFAQIAAPSIIIYSDTNLTAGTTYRYRVRATDAAGNLSTYSSIVSATTQSIVTPTPTLTLSASPLSVTTGNSTTLTWSGTNATTCTASGAWFGTTTTSGSQTIVPAASTTYTLTCTGAGGSIAKSVSVSVTAATDTTAPRIVSATVSNTTATGATITLTASEPVTATISYGTSSNSLTTTATSNTAGTTHVFDLTNLTRKTAYFYQLSLRDAAGNTTTGPVSSLTTSARSIKPPKVQNVTATEGSVILTWTNPTYEYTRDIRIYRKTNNGTVIDTPDSAYLIATLPTGTTTYTDTAVAPNTRYVYTIFTYDDQSAYSEPASLVFTTSVDTVVTTPDPETPALEAPSTVVTTTGGSTTTSAAPSTTAAIPAIPATPTTPTTSTPPTTHYQPLTRALTLGSRGDDVTTLQQMLAQDPTIYQGEITGYYGPLTQAAVERFQIQHAIVSSGSPSTTGYGAVGPSTRAQLNTLYAGTTTTPPTASGLTPEKRALILEQIRLLQEQVKLLLQQLTLLLQRGVV</sequence>
<accession>A0A1G2SKE1</accession>
<dbReference type="SUPFAM" id="SSF51126">
    <property type="entry name" value="Pectin lyase-like"/>
    <property type="match status" value="1"/>
</dbReference>
<dbReference type="InterPro" id="IPR039513">
    <property type="entry name" value="PL-6"/>
</dbReference>
<evidence type="ECO:0000256" key="1">
    <source>
        <dbReference type="ARBA" id="ARBA00022737"/>
    </source>
</evidence>
<name>A0A1G2SKE1_9BACT</name>
<dbReference type="PANTHER" id="PTHR13817">
    <property type="entry name" value="TITIN"/>
    <property type="match status" value="1"/>
</dbReference>
<evidence type="ECO:0000313" key="5">
    <source>
        <dbReference type="Proteomes" id="UP000178168"/>
    </source>
</evidence>
<evidence type="ECO:0000256" key="2">
    <source>
        <dbReference type="SAM" id="MobiDB-lite"/>
    </source>
</evidence>
<dbReference type="Pfam" id="PF01471">
    <property type="entry name" value="PG_binding_1"/>
    <property type="match status" value="1"/>
</dbReference>
<dbReference type="InterPro" id="IPR011050">
    <property type="entry name" value="Pectin_lyase_fold/virulence"/>
</dbReference>
<dbReference type="InterPro" id="IPR025975">
    <property type="entry name" value="Polysacc_lyase"/>
</dbReference>
<dbReference type="PANTHER" id="PTHR13817:SF166">
    <property type="entry name" value="NEURONAL IGCAM-RELATED"/>
    <property type="match status" value="1"/>
</dbReference>
<organism evidence="4 5">
    <name type="scientific">Candidatus Yonathbacteria bacterium RIFOXYD1_FULL_52_36</name>
    <dbReference type="NCBI Taxonomy" id="1802730"/>
    <lineage>
        <taxon>Bacteria</taxon>
        <taxon>Candidatus Yonathiibacteriota</taxon>
    </lineage>
</organism>
<dbReference type="InterPro" id="IPR013783">
    <property type="entry name" value="Ig-like_fold"/>
</dbReference>
<dbReference type="STRING" id="1802730.A2591_03985"/>
<proteinExistence type="predicted"/>
<dbReference type="InterPro" id="IPR036366">
    <property type="entry name" value="PGBDSf"/>
</dbReference>
<dbReference type="SMART" id="SM00710">
    <property type="entry name" value="PbH1"/>
    <property type="match status" value="8"/>
</dbReference>
<dbReference type="EMBL" id="MHUZ01000022">
    <property type="protein sequence ID" value="OHA85535.1"/>
    <property type="molecule type" value="Genomic_DNA"/>
</dbReference>
<dbReference type="InterPro" id="IPR036365">
    <property type="entry name" value="PGBD-like_sf"/>
</dbReference>
<reference evidence="4 5" key="1">
    <citation type="journal article" date="2016" name="Nat. Commun.">
        <title>Thousands of microbial genomes shed light on interconnected biogeochemical processes in an aquifer system.</title>
        <authorList>
            <person name="Anantharaman K."/>
            <person name="Brown C.T."/>
            <person name="Hug L.A."/>
            <person name="Sharon I."/>
            <person name="Castelle C.J."/>
            <person name="Probst A.J."/>
            <person name="Thomas B.C."/>
            <person name="Singh A."/>
            <person name="Wilkins M.J."/>
            <person name="Karaoz U."/>
            <person name="Brodie E.L."/>
            <person name="Williams K.H."/>
            <person name="Hubbard S.S."/>
            <person name="Banfield J.F."/>
        </authorList>
    </citation>
    <scope>NUCLEOTIDE SEQUENCE [LARGE SCALE GENOMIC DNA]</scope>
</reference>
<comment type="caution">
    <text evidence="4">The sequence shown here is derived from an EMBL/GenBank/DDBJ whole genome shotgun (WGS) entry which is preliminary data.</text>
</comment>
<dbReference type="Gene3D" id="2.160.20.10">
    <property type="entry name" value="Single-stranded right-handed beta-helix, Pectin lyase-like"/>
    <property type="match status" value="1"/>
</dbReference>
<dbReference type="Pfam" id="PF00041">
    <property type="entry name" value="fn3"/>
    <property type="match status" value="3"/>
</dbReference>
<protein>
    <recommendedName>
        <fullName evidence="3">Fibronectin type-III domain-containing protein</fullName>
    </recommendedName>
</protein>
<dbReference type="InterPro" id="IPR036116">
    <property type="entry name" value="FN3_sf"/>
</dbReference>
<dbReference type="InterPro" id="IPR050964">
    <property type="entry name" value="Striated_Muscle_Regulatory"/>
</dbReference>
<dbReference type="InterPro" id="IPR012334">
    <property type="entry name" value="Pectin_lyas_fold"/>
</dbReference>
<dbReference type="Gene3D" id="1.10.101.10">
    <property type="entry name" value="PGBD-like superfamily/PGBD"/>
    <property type="match status" value="1"/>
</dbReference>
<dbReference type="Gene3D" id="2.60.40.10">
    <property type="entry name" value="Immunoglobulins"/>
    <property type="match status" value="4"/>
</dbReference>
<feature type="domain" description="Fibronectin type-III" evidence="3">
    <location>
        <begin position="1386"/>
        <end position="1478"/>
    </location>
</feature>
<dbReference type="SMART" id="SM00060">
    <property type="entry name" value="FN3"/>
    <property type="match status" value="5"/>
</dbReference>
<evidence type="ECO:0000259" key="3">
    <source>
        <dbReference type="PROSITE" id="PS50853"/>
    </source>
</evidence>
<evidence type="ECO:0000313" key="4">
    <source>
        <dbReference type="EMBL" id="OHA85535.1"/>
    </source>
</evidence>
<keyword evidence="1" id="KW-0677">Repeat</keyword>
<feature type="domain" description="Fibronectin type-III" evidence="3">
    <location>
        <begin position="263"/>
        <end position="355"/>
    </location>
</feature>
<dbReference type="Proteomes" id="UP000178168">
    <property type="component" value="Unassembled WGS sequence"/>
</dbReference>
<dbReference type="SUPFAM" id="SSF47090">
    <property type="entry name" value="PGBD-like"/>
    <property type="match status" value="1"/>
</dbReference>
<dbReference type="SUPFAM" id="SSF49265">
    <property type="entry name" value="Fibronectin type III"/>
    <property type="match status" value="4"/>
</dbReference>
<dbReference type="Gene3D" id="2.60.120.200">
    <property type="match status" value="2"/>
</dbReference>
<feature type="domain" description="Fibronectin type-III" evidence="3">
    <location>
        <begin position="692"/>
        <end position="784"/>
    </location>
</feature>
<dbReference type="InterPro" id="IPR006626">
    <property type="entry name" value="PbH1"/>
</dbReference>
<dbReference type="InterPro" id="IPR003961">
    <property type="entry name" value="FN3_dom"/>
</dbReference>
<dbReference type="Pfam" id="PF14099">
    <property type="entry name" value="Polysacc_lyase"/>
    <property type="match status" value="2"/>
</dbReference>
<dbReference type="CDD" id="cd14251">
    <property type="entry name" value="PL-6"/>
    <property type="match status" value="1"/>
</dbReference>
<dbReference type="PROSITE" id="PS50853">
    <property type="entry name" value="FN3"/>
    <property type="match status" value="4"/>
</dbReference>